<dbReference type="GeneID" id="54351058"/>
<reference evidence="2" key="1">
    <citation type="journal article" date="2020" name="Stud. Mycol.">
        <title>101 Dothideomycetes genomes: a test case for predicting lifestyles and emergence of pathogens.</title>
        <authorList>
            <person name="Haridas S."/>
            <person name="Albert R."/>
            <person name="Binder M."/>
            <person name="Bloem J."/>
            <person name="Labutti K."/>
            <person name="Salamov A."/>
            <person name="Andreopoulos B."/>
            <person name="Baker S."/>
            <person name="Barry K."/>
            <person name="Bills G."/>
            <person name="Bluhm B."/>
            <person name="Cannon C."/>
            <person name="Castanera R."/>
            <person name="Culley D."/>
            <person name="Daum C."/>
            <person name="Ezra D."/>
            <person name="Gonzalez J."/>
            <person name="Henrissat B."/>
            <person name="Kuo A."/>
            <person name="Liang C."/>
            <person name="Lipzen A."/>
            <person name="Lutzoni F."/>
            <person name="Magnuson J."/>
            <person name="Mondo S."/>
            <person name="Nolan M."/>
            <person name="Ohm R."/>
            <person name="Pangilinan J."/>
            <person name="Park H.-J."/>
            <person name="Ramirez L."/>
            <person name="Alfaro M."/>
            <person name="Sun H."/>
            <person name="Tritt A."/>
            <person name="Yoshinaga Y."/>
            <person name="Zwiers L.-H."/>
            <person name="Turgeon B."/>
            <person name="Goodwin S."/>
            <person name="Spatafora J."/>
            <person name="Crous P."/>
            <person name="Grigoriev I."/>
        </authorList>
    </citation>
    <scope>NUCLEOTIDE SEQUENCE</scope>
    <source>
        <strain evidence="2">CBS 183.55</strain>
    </source>
</reference>
<proteinExistence type="predicted"/>
<evidence type="ECO:0000256" key="1">
    <source>
        <dbReference type="SAM" id="MobiDB-lite"/>
    </source>
</evidence>
<feature type="compositionally biased region" description="Basic and acidic residues" evidence="1">
    <location>
        <begin position="32"/>
        <end position="66"/>
    </location>
</feature>
<dbReference type="AlphaFoldDB" id="A0A6A5RER9"/>
<evidence type="ECO:0000313" key="3">
    <source>
        <dbReference type="Proteomes" id="UP000800082"/>
    </source>
</evidence>
<dbReference type="RefSeq" id="XP_033446181.1">
    <property type="nucleotide sequence ID" value="XM_033593390.1"/>
</dbReference>
<organism evidence="2 3">
    <name type="scientific">Didymella exigua CBS 183.55</name>
    <dbReference type="NCBI Taxonomy" id="1150837"/>
    <lineage>
        <taxon>Eukaryota</taxon>
        <taxon>Fungi</taxon>
        <taxon>Dikarya</taxon>
        <taxon>Ascomycota</taxon>
        <taxon>Pezizomycotina</taxon>
        <taxon>Dothideomycetes</taxon>
        <taxon>Pleosporomycetidae</taxon>
        <taxon>Pleosporales</taxon>
        <taxon>Pleosporineae</taxon>
        <taxon>Didymellaceae</taxon>
        <taxon>Didymella</taxon>
    </lineage>
</organism>
<protein>
    <recommendedName>
        <fullName evidence="4">Mitochondrial carrier</fullName>
    </recommendedName>
</protein>
<accession>A0A6A5RER9</accession>
<name>A0A6A5RER9_9PLEO</name>
<keyword evidence="3" id="KW-1185">Reference proteome</keyword>
<sequence length="104" mass="11648">MAPRAFISALRPITSSFSPITRRALSTTPRMAIKEDGNRTAGELEQKKQEQLKEQKEGKGRWREDLASSGESNIAADKQNVTDHDSHIKDLQQEGKQKSEKGEL</sequence>
<dbReference type="EMBL" id="ML978980">
    <property type="protein sequence ID" value="KAF1925929.1"/>
    <property type="molecule type" value="Genomic_DNA"/>
</dbReference>
<dbReference type="Proteomes" id="UP000800082">
    <property type="component" value="Unassembled WGS sequence"/>
</dbReference>
<evidence type="ECO:0000313" key="2">
    <source>
        <dbReference type="EMBL" id="KAF1925929.1"/>
    </source>
</evidence>
<gene>
    <name evidence="2" type="ORF">M421DRAFT_423216</name>
</gene>
<feature type="region of interest" description="Disordered" evidence="1">
    <location>
        <begin position="21"/>
        <end position="104"/>
    </location>
</feature>
<evidence type="ECO:0008006" key="4">
    <source>
        <dbReference type="Google" id="ProtNLM"/>
    </source>
</evidence>
<dbReference type="OrthoDB" id="529205at2759"/>
<feature type="compositionally biased region" description="Basic and acidic residues" evidence="1">
    <location>
        <begin position="80"/>
        <end position="104"/>
    </location>
</feature>